<accession>A0A450TRW3</accession>
<protein>
    <submittedName>
        <fullName evidence="1">Uncharacterized protein</fullName>
    </submittedName>
</protein>
<dbReference type="EMBL" id="CAADEX010000307">
    <property type="protein sequence ID" value="VFJ70980.1"/>
    <property type="molecule type" value="Genomic_DNA"/>
</dbReference>
<reference evidence="1" key="1">
    <citation type="submission" date="2019-02" db="EMBL/GenBank/DDBJ databases">
        <authorList>
            <person name="Gruber-Vodicka R. H."/>
            <person name="Seah K. B. B."/>
        </authorList>
    </citation>
    <scope>NUCLEOTIDE SEQUENCE</scope>
    <source>
        <strain evidence="1">BECK_DK47</strain>
    </source>
</reference>
<name>A0A450TRW3_9GAMM</name>
<proteinExistence type="predicted"/>
<sequence>MNTEYTTVIKHEEEWWIVLRPALFKRNRPDLFQERQKLVPRHQRGIYGP</sequence>
<gene>
    <name evidence="1" type="ORF">BECKDK2373B_GA0170837_13072</name>
</gene>
<dbReference type="AlphaFoldDB" id="A0A450TRW3"/>
<organism evidence="1">
    <name type="scientific">Candidatus Kentrum sp. DK</name>
    <dbReference type="NCBI Taxonomy" id="2126562"/>
    <lineage>
        <taxon>Bacteria</taxon>
        <taxon>Pseudomonadati</taxon>
        <taxon>Pseudomonadota</taxon>
        <taxon>Gammaproteobacteria</taxon>
        <taxon>Candidatus Kentrum</taxon>
    </lineage>
</organism>
<evidence type="ECO:0000313" key="1">
    <source>
        <dbReference type="EMBL" id="VFJ70980.1"/>
    </source>
</evidence>